<dbReference type="Proteomes" id="UP000238083">
    <property type="component" value="Unassembled WGS sequence"/>
</dbReference>
<dbReference type="Pfam" id="PF02687">
    <property type="entry name" value="FtsX"/>
    <property type="match status" value="1"/>
</dbReference>
<dbReference type="OrthoDB" id="9780560at2"/>
<dbReference type="InterPro" id="IPR025857">
    <property type="entry name" value="MacB_PCD"/>
</dbReference>
<keyword evidence="11" id="KW-1185">Reference proteome</keyword>
<dbReference type="PANTHER" id="PTHR30572:SF4">
    <property type="entry name" value="ABC TRANSPORTER PERMEASE YTRF"/>
    <property type="match status" value="1"/>
</dbReference>
<evidence type="ECO:0000256" key="6">
    <source>
        <dbReference type="ARBA" id="ARBA00038076"/>
    </source>
</evidence>
<feature type="transmembrane region" description="Helical" evidence="7">
    <location>
        <begin position="362"/>
        <end position="382"/>
    </location>
</feature>
<name>A0A2T0RAA8_9ACTN</name>
<gene>
    <name evidence="10" type="ORF">CLV37_101346</name>
</gene>
<keyword evidence="3 7" id="KW-0812">Transmembrane</keyword>
<evidence type="ECO:0000313" key="11">
    <source>
        <dbReference type="Proteomes" id="UP000238083"/>
    </source>
</evidence>
<comment type="caution">
    <text evidence="10">The sequence shown here is derived from an EMBL/GenBank/DDBJ whole genome shotgun (WGS) entry which is preliminary data.</text>
</comment>
<comment type="similarity">
    <text evidence="6">Belongs to the ABC-4 integral membrane protein family.</text>
</comment>
<evidence type="ECO:0000259" key="9">
    <source>
        <dbReference type="Pfam" id="PF12704"/>
    </source>
</evidence>
<dbReference type="GO" id="GO:0022857">
    <property type="term" value="F:transmembrane transporter activity"/>
    <property type="evidence" value="ECO:0007669"/>
    <property type="project" value="TreeGrafter"/>
</dbReference>
<feature type="transmembrane region" description="Helical" evidence="7">
    <location>
        <begin position="21"/>
        <end position="42"/>
    </location>
</feature>
<dbReference type="InterPro" id="IPR003838">
    <property type="entry name" value="ABC3_permease_C"/>
</dbReference>
<accession>A0A2T0RAA8</accession>
<reference evidence="10 11" key="1">
    <citation type="submission" date="2018-03" db="EMBL/GenBank/DDBJ databases">
        <title>Genomic Encyclopedia of Archaeal and Bacterial Type Strains, Phase II (KMG-II): from individual species to whole genera.</title>
        <authorList>
            <person name="Goeker M."/>
        </authorList>
    </citation>
    <scope>NUCLEOTIDE SEQUENCE [LARGE SCALE GENOMIC DNA]</scope>
    <source>
        <strain evidence="10 11">DSM 19711</strain>
    </source>
</reference>
<evidence type="ECO:0000256" key="2">
    <source>
        <dbReference type="ARBA" id="ARBA00022475"/>
    </source>
</evidence>
<evidence type="ECO:0000256" key="5">
    <source>
        <dbReference type="ARBA" id="ARBA00023136"/>
    </source>
</evidence>
<feature type="domain" description="MacB-like periplasmic core" evidence="9">
    <location>
        <begin position="21"/>
        <end position="241"/>
    </location>
</feature>
<feature type="domain" description="ABC3 transporter permease C-terminal" evidence="8">
    <location>
        <begin position="279"/>
        <end position="392"/>
    </location>
</feature>
<dbReference type="GO" id="GO:0005886">
    <property type="term" value="C:plasma membrane"/>
    <property type="evidence" value="ECO:0007669"/>
    <property type="project" value="UniProtKB-SubCell"/>
</dbReference>
<keyword evidence="5 7" id="KW-0472">Membrane</keyword>
<feature type="transmembrane region" description="Helical" evidence="7">
    <location>
        <begin position="269"/>
        <end position="300"/>
    </location>
</feature>
<feature type="transmembrane region" description="Helical" evidence="7">
    <location>
        <begin position="321"/>
        <end position="350"/>
    </location>
</feature>
<comment type="subcellular location">
    <subcellularLocation>
        <location evidence="1">Cell membrane</location>
        <topology evidence="1">Multi-pass membrane protein</topology>
    </subcellularLocation>
</comment>
<protein>
    <submittedName>
        <fullName evidence="10">Putative ABC transport system permease protein</fullName>
    </submittedName>
</protein>
<evidence type="ECO:0000313" key="10">
    <source>
        <dbReference type="EMBL" id="PRY18102.1"/>
    </source>
</evidence>
<dbReference type="Pfam" id="PF12704">
    <property type="entry name" value="MacB_PCD"/>
    <property type="match status" value="1"/>
</dbReference>
<evidence type="ECO:0000256" key="1">
    <source>
        <dbReference type="ARBA" id="ARBA00004651"/>
    </source>
</evidence>
<keyword evidence="4 7" id="KW-1133">Transmembrane helix</keyword>
<proteinExistence type="inferred from homology"/>
<sequence length="399" mass="41969">MKGWEAFRVALDALRGNRMRSLLTMLGIIIGIAAVIVVVSIGSGARQQIEKQVEGLGSNLILVVPGQFDTNNLSRSAAATSTMQIADAEVLAAVTGDPQSVTARVSTGAQVRAAGGSEHFQTIQGADQNLPRVMNRPLAEGQYFSTVDVDTRRRVAVLGSVSARVLFPGADPVGRQVTIAGTRFEVIGVLKEQGESFGVSQDNEIHIPITTAQRMFSIQRVDAFAVKAPSASGVGALSDRLWKAMKEKYPDQTFSAITQTQILGVIGQILGLLTGVLAAIAGISLLVGGVGVSNIMLVSVRERTREIGLRKALGARQRDVLVQFLVEAVLLTSVGGAIGIAIGVAGSIAVNQLSPLPATIEWWSPVVAFVVSAAVGIFFGVFPARRAGRLDPVVALRTE</sequence>
<dbReference type="PANTHER" id="PTHR30572">
    <property type="entry name" value="MEMBRANE COMPONENT OF TRANSPORTER-RELATED"/>
    <property type="match status" value="1"/>
</dbReference>
<dbReference type="EMBL" id="PVZF01000001">
    <property type="protein sequence ID" value="PRY18102.1"/>
    <property type="molecule type" value="Genomic_DNA"/>
</dbReference>
<keyword evidence="2" id="KW-1003">Cell membrane</keyword>
<evidence type="ECO:0000259" key="8">
    <source>
        <dbReference type="Pfam" id="PF02687"/>
    </source>
</evidence>
<dbReference type="AlphaFoldDB" id="A0A2T0RAA8"/>
<organism evidence="10 11">
    <name type="scientific">Kineococcus rhizosphaerae</name>
    <dbReference type="NCBI Taxonomy" id="559628"/>
    <lineage>
        <taxon>Bacteria</taxon>
        <taxon>Bacillati</taxon>
        <taxon>Actinomycetota</taxon>
        <taxon>Actinomycetes</taxon>
        <taxon>Kineosporiales</taxon>
        <taxon>Kineosporiaceae</taxon>
        <taxon>Kineococcus</taxon>
    </lineage>
</organism>
<evidence type="ECO:0000256" key="4">
    <source>
        <dbReference type="ARBA" id="ARBA00022989"/>
    </source>
</evidence>
<evidence type="ECO:0000256" key="3">
    <source>
        <dbReference type="ARBA" id="ARBA00022692"/>
    </source>
</evidence>
<evidence type="ECO:0000256" key="7">
    <source>
        <dbReference type="SAM" id="Phobius"/>
    </source>
</evidence>
<dbReference type="InterPro" id="IPR050250">
    <property type="entry name" value="Macrolide_Exporter_MacB"/>
</dbReference>